<evidence type="ECO:0000313" key="1">
    <source>
        <dbReference type="EMBL" id="CAB4130099.1"/>
    </source>
</evidence>
<name>A0A6J5LEN0_9CAUD</name>
<dbReference type="EMBL" id="LR796237">
    <property type="protein sequence ID" value="CAB4130099.1"/>
    <property type="molecule type" value="Genomic_DNA"/>
</dbReference>
<reference evidence="1" key="1">
    <citation type="submission" date="2020-04" db="EMBL/GenBank/DDBJ databases">
        <authorList>
            <person name="Chiriac C."/>
            <person name="Salcher M."/>
            <person name="Ghai R."/>
            <person name="Kavagutti S V."/>
        </authorList>
    </citation>
    <scope>NUCLEOTIDE SEQUENCE</scope>
</reference>
<sequence length="158" mass="18408">MEQLEVQTIIEDKCWIVTHQGAKVGTVMRVDEVDGGVVFVHDNQRERFRSIASLMSKYNFNYKNSAVPALENKSNNIYGYPCCSQPHNTIIDARRKLPLYTTKPNSKSFHCAGYYYIKYRNNWYLEFCPKLLTLKRHEYTGPFTSKKEALAALKEQQQ</sequence>
<proteinExistence type="predicted"/>
<protein>
    <submittedName>
        <fullName evidence="1">Uncharacterized protein</fullName>
    </submittedName>
</protein>
<gene>
    <name evidence="1" type="ORF">UFOVP116_269</name>
</gene>
<organism evidence="1">
    <name type="scientific">uncultured Caudovirales phage</name>
    <dbReference type="NCBI Taxonomy" id="2100421"/>
    <lineage>
        <taxon>Viruses</taxon>
        <taxon>Duplodnaviria</taxon>
        <taxon>Heunggongvirae</taxon>
        <taxon>Uroviricota</taxon>
        <taxon>Caudoviricetes</taxon>
        <taxon>Peduoviridae</taxon>
        <taxon>Maltschvirus</taxon>
        <taxon>Maltschvirus maltsch</taxon>
    </lineage>
</organism>
<accession>A0A6J5LEN0</accession>